<organism evidence="2 3">
    <name type="scientific">Pseudothermotoga hypogea DSM 11164 = NBRC 106472</name>
    <dbReference type="NCBI Taxonomy" id="1123384"/>
    <lineage>
        <taxon>Bacteria</taxon>
        <taxon>Thermotogati</taxon>
        <taxon>Thermotogota</taxon>
        <taxon>Thermotogae</taxon>
        <taxon>Thermotogales</taxon>
        <taxon>Thermotogaceae</taxon>
        <taxon>Pseudothermotoga</taxon>
    </lineage>
</organism>
<dbReference type="InterPro" id="IPR011470">
    <property type="entry name" value="DUF1576"/>
</dbReference>
<dbReference type="KEGG" id="phy:AJ81_03155"/>
<proteinExistence type="predicted"/>
<dbReference type="PaxDb" id="1123384-AJ81_03155"/>
<feature type="transmembrane region" description="Helical" evidence="1">
    <location>
        <begin position="241"/>
        <end position="261"/>
    </location>
</feature>
<feature type="transmembrane region" description="Helical" evidence="1">
    <location>
        <begin position="68"/>
        <end position="92"/>
    </location>
</feature>
<dbReference type="PATRIC" id="fig|1123384.7.peg.619"/>
<feature type="transmembrane region" description="Helical" evidence="1">
    <location>
        <begin position="361"/>
        <end position="384"/>
    </location>
</feature>
<evidence type="ECO:0000313" key="2">
    <source>
        <dbReference type="EMBL" id="AJC73377.1"/>
    </source>
</evidence>
<feature type="transmembrane region" description="Helical" evidence="1">
    <location>
        <begin position="175"/>
        <end position="196"/>
    </location>
</feature>
<feature type="transmembrane region" description="Helical" evidence="1">
    <location>
        <begin position="203"/>
        <end position="221"/>
    </location>
</feature>
<keyword evidence="3" id="KW-1185">Reference proteome</keyword>
<feature type="transmembrane region" description="Helical" evidence="1">
    <location>
        <begin position="144"/>
        <end position="163"/>
    </location>
</feature>
<feature type="transmembrane region" description="Helical" evidence="1">
    <location>
        <begin position="282"/>
        <end position="307"/>
    </location>
</feature>
<keyword evidence="1" id="KW-0472">Membrane</keyword>
<feature type="transmembrane region" description="Helical" evidence="1">
    <location>
        <begin position="104"/>
        <end position="132"/>
    </location>
</feature>
<feature type="transmembrane region" description="Helical" evidence="1">
    <location>
        <begin position="337"/>
        <end position="355"/>
    </location>
</feature>
<dbReference type="AlphaFoldDB" id="A0A0X1KPZ7"/>
<accession>A0A0X1KPZ7</accession>
<dbReference type="STRING" id="1123384.AJ81_03155"/>
<reference evidence="2 3" key="1">
    <citation type="submission" date="2014-01" db="EMBL/GenBank/DDBJ databases">
        <title>Genome sequencing of Thermotog hypogea.</title>
        <authorList>
            <person name="Zhang X."/>
            <person name="Alvare G."/>
            <person name="Fristensky B."/>
            <person name="Chen L."/>
            <person name="Suen T."/>
            <person name="Chen Q."/>
            <person name="Ma K."/>
        </authorList>
    </citation>
    <scope>NUCLEOTIDE SEQUENCE [LARGE SCALE GENOMIC DNA]</scope>
    <source>
        <strain evidence="2 3">DSM 11164</strain>
    </source>
</reference>
<sequence length="432" mass="47716">MMKFLDSFSSTLKRLFSDRERFKALSLYFFGWSFLAFGLLSGGLWHPVKFMKDFWEIIRTPDFLLTDYIKVGSISAAFFNSGVLMFLFTLILRLLKVPINGLSYASILTVGGFALFGKNIFNVWPILIGVFLYSFWRREPIQRYIYVAYFGTAISPLVSFVAFDFPATNMPRFMLSYIVGILVGFLLPSMAGYFLTLHKGYNLYNVGFTCGLVGTVAAAFFRAYGVQIPVQRIWSEGNNLVFSLFLLPLFLFVMLSGWLLNDKSLRGYKKLMRHSGRLLTDFVILEGVPLTLVNIGILGTISTVYVLLIGSQLNGPTIGGIMTVAGFAALGKHLRNVIPVIVGVTIASISNSYELGSPNNVLAALFGTTVAPIAGEFGIVWGIIAGFLHNAMVNNVGFLHAGFNLYNNGFAGGLVAIVLIPIIKAVHKREDL</sequence>
<name>A0A0X1KPZ7_9THEM</name>
<keyword evidence="1" id="KW-0812">Transmembrane</keyword>
<feature type="transmembrane region" description="Helical" evidence="1">
    <location>
        <begin position="25"/>
        <end position="48"/>
    </location>
</feature>
<dbReference type="EMBL" id="CP007141">
    <property type="protein sequence ID" value="AJC73377.1"/>
    <property type="molecule type" value="Genomic_DNA"/>
</dbReference>
<gene>
    <name evidence="2" type="ORF">AJ81_03155</name>
</gene>
<dbReference type="Proteomes" id="UP000077469">
    <property type="component" value="Chromosome"/>
</dbReference>
<dbReference type="RefSeq" id="WP_257008752.1">
    <property type="nucleotide sequence ID" value="NZ_CP007141.1"/>
</dbReference>
<feature type="transmembrane region" description="Helical" evidence="1">
    <location>
        <begin position="405"/>
        <end position="423"/>
    </location>
</feature>
<protein>
    <submittedName>
        <fullName evidence="2">Membrane protein</fullName>
    </submittedName>
</protein>
<feature type="transmembrane region" description="Helical" evidence="1">
    <location>
        <begin position="313"/>
        <end position="330"/>
    </location>
</feature>
<keyword evidence="1" id="KW-1133">Transmembrane helix</keyword>
<dbReference type="Pfam" id="PF07613">
    <property type="entry name" value="DUF1576"/>
    <property type="match status" value="2"/>
</dbReference>
<evidence type="ECO:0000313" key="3">
    <source>
        <dbReference type="Proteomes" id="UP000077469"/>
    </source>
</evidence>
<evidence type="ECO:0000256" key="1">
    <source>
        <dbReference type="SAM" id="Phobius"/>
    </source>
</evidence>